<dbReference type="CDD" id="cd22961">
    <property type="entry name" value="DD_TEX55-like"/>
    <property type="match status" value="1"/>
</dbReference>
<organism evidence="2 3">
    <name type="scientific">Plakobranchus ocellatus</name>
    <dbReference type="NCBI Taxonomy" id="259542"/>
    <lineage>
        <taxon>Eukaryota</taxon>
        <taxon>Metazoa</taxon>
        <taxon>Spiralia</taxon>
        <taxon>Lophotrochozoa</taxon>
        <taxon>Mollusca</taxon>
        <taxon>Gastropoda</taxon>
        <taxon>Heterobranchia</taxon>
        <taxon>Euthyneura</taxon>
        <taxon>Panpulmonata</taxon>
        <taxon>Sacoglossa</taxon>
        <taxon>Placobranchoidea</taxon>
        <taxon>Plakobranchidae</taxon>
        <taxon>Plakobranchus</taxon>
    </lineage>
</organism>
<name>A0AAV3Z0R6_9GAST</name>
<keyword evidence="3" id="KW-1185">Reference proteome</keyword>
<dbReference type="EMBL" id="BLXT01002301">
    <property type="protein sequence ID" value="GFN92915.1"/>
    <property type="molecule type" value="Genomic_DNA"/>
</dbReference>
<feature type="region of interest" description="Disordered" evidence="1">
    <location>
        <begin position="121"/>
        <end position="168"/>
    </location>
</feature>
<accession>A0AAV3Z0R6</accession>
<feature type="region of interest" description="Disordered" evidence="1">
    <location>
        <begin position="388"/>
        <end position="433"/>
    </location>
</feature>
<protein>
    <recommendedName>
        <fullName evidence="4">GRIP domain-containing protein</fullName>
    </recommendedName>
</protein>
<comment type="caution">
    <text evidence="2">The sequence shown here is derived from an EMBL/GenBank/DDBJ whole genome shotgun (WGS) entry which is preliminary data.</text>
</comment>
<gene>
    <name evidence="2" type="ORF">PoB_001942100</name>
</gene>
<feature type="compositionally biased region" description="Low complexity" evidence="1">
    <location>
        <begin position="144"/>
        <end position="155"/>
    </location>
</feature>
<dbReference type="AlphaFoldDB" id="A0AAV3Z0R6"/>
<reference evidence="2 3" key="1">
    <citation type="journal article" date="2021" name="Elife">
        <title>Chloroplast acquisition without the gene transfer in kleptoplastic sea slugs, Plakobranchus ocellatus.</title>
        <authorList>
            <person name="Maeda T."/>
            <person name="Takahashi S."/>
            <person name="Yoshida T."/>
            <person name="Shimamura S."/>
            <person name="Takaki Y."/>
            <person name="Nagai Y."/>
            <person name="Toyoda A."/>
            <person name="Suzuki Y."/>
            <person name="Arimoto A."/>
            <person name="Ishii H."/>
            <person name="Satoh N."/>
            <person name="Nishiyama T."/>
            <person name="Hasebe M."/>
            <person name="Maruyama T."/>
            <person name="Minagawa J."/>
            <person name="Obokata J."/>
            <person name="Shigenobu S."/>
        </authorList>
    </citation>
    <scope>NUCLEOTIDE SEQUENCE [LARGE SCALE GENOMIC DNA]</scope>
</reference>
<sequence>MERLHYVAKLTLKNLNPTLAKLCAKTKQPRAHLIGLLDMIEEVGLKVAPEDWQNLRAFLLKEDLETDTSRNKCPHDNGDYDRAYRLSLLDDRVDASAAHASTSNELNETDSNVEIERMAETEHGSEEDLDSDSSTSVESDEESSSISSRLNSDTSTGSKTRQSKDEAKRLNTLSQIIRQIESMFAIHSGIVSLINLTDENDRWSNLDFWNVNYDFEAGDDDFQYENERNKFADVEHAAIYEKAEDNSGAGVDGQNPLFIDHVRSAYRKWRSWSNTFDSTLYDDNDFFHIFSAASRTESFDGKPHLISSRSRLKESASDLKSAGLKNKVEKKKSRIEKIESKMMPGAKTTGFEEVLSEHYSSSSSDRGLDKMDVTDDFERSEINLSESSKRLDIRSDRNVTGPSGSETDDDLPQDRLDLGSKKPSQLKTVHSEHPERIDVDSVSHITEPTGSQVDQVKPLKRSGVASESNVSGLTGSEVDHVKPLKRSDVASKSNVAESIGSEVDHVKPLKRSNVASKSNVAESIGSEIDHVKPLKRSDVASESNVAESIGSGVDHVKPLKRSDVASESYVAKPAGSESDHAEVLKDQDIDRDDLQKKISHAKSLHFEDAGPSRTKIGHSEHTVRLAKSSEKQSVKPGYSMSSIRAQQQKPADRDAVQKYLAKHEIYELFQMMLTSLIVETPEKPIDFLINMARTMNQDIKIKKGMMTSVILSKARRRMEKKSI</sequence>
<feature type="compositionally biased region" description="Basic and acidic residues" evidence="1">
    <location>
        <begin position="388"/>
        <end position="397"/>
    </location>
</feature>
<evidence type="ECO:0000256" key="1">
    <source>
        <dbReference type="SAM" id="MobiDB-lite"/>
    </source>
</evidence>
<evidence type="ECO:0008006" key="4">
    <source>
        <dbReference type="Google" id="ProtNLM"/>
    </source>
</evidence>
<dbReference type="Proteomes" id="UP000735302">
    <property type="component" value="Unassembled WGS sequence"/>
</dbReference>
<evidence type="ECO:0000313" key="3">
    <source>
        <dbReference type="Proteomes" id="UP000735302"/>
    </source>
</evidence>
<evidence type="ECO:0000313" key="2">
    <source>
        <dbReference type="EMBL" id="GFN92915.1"/>
    </source>
</evidence>
<dbReference type="SUPFAM" id="SSF47391">
    <property type="entry name" value="Dimerization-anchoring domain of cAMP-dependent PK regulatory subunit"/>
    <property type="match status" value="1"/>
</dbReference>
<feature type="region of interest" description="Disordered" evidence="1">
    <location>
        <begin position="626"/>
        <end position="651"/>
    </location>
</feature>
<proteinExistence type="predicted"/>
<feature type="compositionally biased region" description="Polar residues" evidence="1">
    <location>
        <begin position="639"/>
        <end position="649"/>
    </location>
</feature>